<name>A0ABU3X7B4_9BACI</name>
<organism evidence="2 3">
    <name type="scientific">Alkalihalophilus lindianensis</name>
    <dbReference type="NCBI Taxonomy" id="1630542"/>
    <lineage>
        <taxon>Bacteria</taxon>
        <taxon>Bacillati</taxon>
        <taxon>Bacillota</taxon>
        <taxon>Bacilli</taxon>
        <taxon>Bacillales</taxon>
        <taxon>Bacillaceae</taxon>
        <taxon>Alkalihalophilus</taxon>
    </lineage>
</organism>
<dbReference type="RefSeq" id="WP_317121322.1">
    <property type="nucleotide sequence ID" value="NZ_JAWJBA010000001.1"/>
</dbReference>
<evidence type="ECO:0000256" key="1">
    <source>
        <dbReference type="SAM" id="MobiDB-lite"/>
    </source>
</evidence>
<gene>
    <name evidence="2" type="ORF">RYX56_04820</name>
</gene>
<evidence type="ECO:0000313" key="3">
    <source>
        <dbReference type="Proteomes" id="UP001287282"/>
    </source>
</evidence>
<reference evidence="2 3" key="1">
    <citation type="submission" date="2023-10" db="EMBL/GenBank/DDBJ databases">
        <title>Screening of Alkalihalobacillus lindianensis BZ-TG-R113 and Its Alleviation of Salt Stress on Rapeseed Growth.</title>
        <authorList>
            <person name="Zhao B."/>
            <person name="Guo T."/>
        </authorList>
    </citation>
    <scope>NUCLEOTIDE SEQUENCE [LARGE SCALE GENOMIC DNA]</scope>
    <source>
        <strain evidence="2 3">BZ-TG-R113</strain>
    </source>
</reference>
<dbReference type="Proteomes" id="UP001287282">
    <property type="component" value="Unassembled WGS sequence"/>
</dbReference>
<evidence type="ECO:0000313" key="2">
    <source>
        <dbReference type="EMBL" id="MDV2683698.1"/>
    </source>
</evidence>
<accession>A0ABU3X7B4</accession>
<proteinExistence type="predicted"/>
<comment type="caution">
    <text evidence="2">The sequence shown here is derived from an EMBL/GenBank/DDBJ whole genome shotgun (WGS) entry which is preliminary data.</text>
</comment>
<keyword evidence="3" id="KW-1185">Reference proteome</keyword>
<protein>
    <submittedName>
        <fullName evidence="2">Uncharacterized protein</fullName>
    </submittedName>
</protein>
<dbReference type="EMBL" id="JAWJBA010000001">
    <property type="protein sequence ID" value="MDV2683698.1"/>
    <property type="molecule type" value="Genomic_DNA"/>
</dbReference>
<sequence length="54" mass="6131">MARGQNFNHKKKSHPGAFPEGSEMKEAKNNDHKTPEEDGFLATKEAFKNRVTED</sequence>
<feature type="compositionally biased region" description="Basic and acidic residues" evidence="1">
    <location>
        <begin position="45"/>
        <end position="54"/>
    </location>
</feature>
<feature type="region of interest" description="Disordered" evidence="1">
    <location>
        <begin position="1"/>
        <end position="54"/>
    </location>
</feature>
<feature type="compositionally biased region" description="Basic and acidic residues" evidence="1">
    <location>
        <begin position="22"/>
        <end position="36"/>
    </location>
</feature>